<name>A0A0A9BF99_ARUDO</name>
<sequence>MFGISLKVSFVQTGNSRLVY</sequence>
<reference evidence="1" key="1">
    <citation type="submission" date="2014-09" db="EMBL/GenBank/DDBJ databases">
        <authorList>
            <person name="Magalhaes I.L.F."/>
            <person name="Oliveira U."/>
            <person name="Santos F.R."/>
            <person name="Vidigal T.H.D.A."/>
            <person name="Brescovit A.D."/>
            <person name="Santos A.J."/>
        </authorList>
    </citation>
    <scope>NUCLEOTIDE SEQUENCE</scope>
    <source>
        <tissue evidence="1">Shoot tissue taken approximately 20 cm above the soil surface</tissue>
    </source>
</reference>
<protein>
    <submittedName>
        <fullName evidence="1">Uncharacterized protein</fullName>
    </submittedName>
</protein>
<reference evidence="1" key="2">
    <citation type="journal article" date="2015" name="Data Brief">
        <title>Shoot transcriptome of the giant reed, Arundo donax.</title>
        <authorList>
            <person name="Barrero R.A."/>
            <person name="Guerrero F.D."/>
            <person name="Moolhuijzen P."/>
            <person name="Goolsby J.A."/>
            <person name="Tidwell J."/>
            <person name="Bellgard S.E."/>
            <person name="Bellgard M.I."/>
        </authorList>
    </citation>
    <scope>NUCLEOTIDE SEQUENCE</scope>
    <source>
        <tissue evidence="1">Shoot tissue taken approximately 20 cm above the soil surface</tissue>
    </source>
</reference>
<proteinExistence type="predicted"/>
<evidence type="ECO:0000313" key="1">
    <source>
        <dbReference type="EMBL" id="JAD62599.1"/>
    </source>
</evidence>
<dbReference type="EMBL" id="GBRH01235296">
    <property type="protein sequence ID" value="JAD62599.1"/>
    <property type="molecule type" value="Transcribed_RNA"/>
</dbReference>
<dbReference type="AlphaFoldDB" id="A0A0A9BF99"/>
<accession>A0A0A9BF99</accession>
<organism evidence="1">
    <name type="scientific">Arundo donax</name>
    <name type="common">Giant reed</name>
    <name type="synonym">Donax arundinaceus</name>
    <dbReference type="NCBI Taxonomy" id="35708"/>
    <lineage>
        <taxon>Eukaryota</taxon>
        <taxon>Viridiplantae</taxon>
        <taxon>Streptophyta</taxon>
        <taxon>Embryophyta</taxon>
        <taxon>Tracheophyta</taxon>
        <taxon>Spermatophyta</taxon>
        <taxon>Magnoliopsida</taxon>
        <taxon>Liliopsida</taxon>
        <taxon>Poales</taxon>
        <taxon>Poaceae</taxon>
        <taxon>PACMAD clade</taxon>
        <taxon>Arundinoideae</taxon>
        <taxon>Arundineae</taxon>
        <taxon>Arundo</taxon>
    </lineage>
</organism>